<protein>
    <submittedName>
        <fullName evidence="1">Zinc finger NHR/GATA-type protein</fullName>
    </submittedName>
</protein>
<comment type="caution">
    <text evidence="1">The sequence shown here is derived from an EMBL/GenBank/DDBJ whole genome shotgun (WGS) entry which is preliminary data.</text>
</comment>
<dbReference type="Proteomes" id="UP000827976">
    <property type="component" value="Chromosome 1"/>
</dbReference>
<name>A0ACB7WRZ5_DIOAL</name>
<evidence type="ECO:0000313" key="1">
    <source>
        <dbReference type="EMBL" id="KAH7691476.1"/>
    </source>
</evidence>
<organism evidence="1 2">
    <name type="scientific">Dioscorea alata</name>
    <name type="common">Purple yam</name>
    <dbReference type="NCBI Taxonomy" id="55571"/>
    <lineage>
        <taxon>Eukaryota</taxon>
        <taxon>Viridiplantae</taxon>
        <taxon>Streptophyta</taxon>
        <taxon>Embryophyta</taxon>
        <taxon>Tracheophyta</taxon>
        <taxon>Spermatophyta</taxon>
        <taxon>Magnoliopsida</taxon>
        <taxon>Liliopsida</taxon>
        <taxon>Dioscoreales</taxon>
        <taxon>Dioscoreaceae</taxon>
        <taxon>Dioscorea</taxon>
    </lineage>
</organism>
<reference evidence="2" key="1">
    <citation type="journal article" date="2022" name="Nat. Commun.">
        <title>Chromosome evolution and the genetic basis of agronomically important traits in greater yam.</title>
        <authorList>
            <person name="Bredeson J.V."/>
            <person name="Lyons J.B."/>
            <person name="Oniyinde I.O."/>
            <person name="Okereke N.R."/>
            <person name="Kolade O."/>
            <person name="Nnabue I."/>
            <person name="Nwadili C.O."/>
            <person name="Hribova E."/>
            <person name="Parker M."/>
            <person name="Nwogha J."/>
            <person name="Shu S."/>
            <person name="Carlson J."/>
            <person name="Kariba R."/>
            <person name="Muthemba S."/>
            <person name="Knop K."/>
            <person name="Barton G.J."/>
            <person name="Sherwood A.V."/>
            <person name="Lopez-Montes A."/>
            <person name="Asiedu R."/>
            <person name="Jamnadass R."/>
            <person name="Muchugi A."/>
            <person name="Goodstein D."/>
            <person name="Egesi C.N."/>
            <person name="Featherston J."/>
            <person name="Asfaw A."/>
            <person name="Simpson G.G."/>
            <person name="Dolezel J."/>
            <person name="Hendre P.S."/>
            <person name="Van Deynze A."/>
            <person name="Kumar P.L."/>
            <person name="Obidiegwu J.E."/>
            <person name="Bhattacharjee R."/>
            <person name="Rokhsar D.S."/>
        </authorList>
    </citation>
    <scope>NUCLEOTIDE SEQUENCE [LARGE SCALE GENOMIC DNA]</scope>
    <source>
        <strain evidence="2">cv. TDa95/00328</strain>
    </source>
</reference>
<gene>
    <name evidence="1" type="ORF">IHE45_01G001800</name>
</gene>
<keyword evidence="2" id="KW-1185">Reference proteome</keyword>
<proteinExistence type="predicted"/>
<dbReference type="EMBL" id="CM037011">
    <property type="protein sequence ID" value="KAH7691476.1"/>
    <property type="molecule type" value="Genomic_DNA"/>
</dbReference>
<evidence type="ECO:0000313" key="2">
    <source>
        <dbReference type="Proteomes" id="UP000827976"/>
    </source>
</evidence>
<accession>A0ACB7WRZ5</accession>
<sequence>MEEGNIWDVTTTTTKMSNGTGVGDVFDNIDEFFFDLPSDDEQLFGLSQDHNPSNSILTDQLQLPIGPLDLDWLYPTLPSYEDISGNIIDNNNNDKSIERDDGMVSSPVSVLEPNNFGGLSSSISTTVNNSNCSNNSNNNEKTTSAASSATASRRARTKRPRPSTTASSSSSSPRVLVVESFSDQPPVMNKPKYKKRKKNAVEEIDQYHDGDGNGDGDGDGDKQQQLQLQLQQQQQQQQQCSVVRKCMHCGIQKTPQWRAGPMGPKTLCNACGVRYKSGRLFPEYRPAASPTFIPSLHSNSHKKVVEMRLKSNRNQMPHSESDSPALKNCDLIHYIRRKDKSWEPEQDLCVV</sequence>